<accession>A0A0A9GL99</accession>
<proteinExistence type="predicted"/>
<evidence type="ECO:0000313" key="1">
    <source>
        <dbReference type="EMBL" id="JAE25262.1"/>
    </source>
</evidence>
<dbReference type="EMBL" id="GBRH01172634">
    <property type="protein sequence ID" value="JAE25262.1"/>
    <property type="molecule type" value="Transcribed_RNA"/>
</dbReference>
<name>A0A0A9GL99_ARUDO</name>
<reference evidence="1" key="2">
    <citation type="journal article" date="2015" name="Data Brief">
        <title>Shoot transcriptome of the giant reed, Arundo donax.</title>
        <authorList>
            <person name="Barrero R.A."/>
            <person name="Guerrero F.D."/>
            <person name="Moolhuijzen P."/>
            <person name="Goolsby J.A."/>
            <person name="Tidwell J."/>
            <person name="Bellgard S.E."/>
            <person name="Bellgard M.I."/>
        </authorList>
    </citation>
    <scope>NUCLEOTIDE SEQUENCE</scope>
    <source>
        <tissue evidence="1">Shoot tissue taken approximately 20 cm above the soil surface</tissue>
    </source>
</reference>
<sequence length="42" mass="4775">MALSSSVEYKLLIFNVTGTNDLSFTFYYSVVFWFASVNCVPI</sequence>
<dbReference type="AlphaFoldDB" id="A0A0A9GL99"/>
<protein>
    <submittedName>
        <fullName evidence="1">Uncharacterized protein</fullName>
    </submittedName>
</protein>
<organism evidence="1">
    <name type="scientific">Arundo donax</name>
    <name type="common">Giant reed</name>
    <name type="synonym">Donax arundinaceus</name>
    <dbReference type="NCBI Taxonomy" id="35708"/>
    <lineage>
        <taxon>Eukaryota</taxon>
        <taxon>Viridiplantae</taxon>
        <taxon>Streptophyta</taxon>
        <taxon>Embryophyta</taxon>
        <taxon>Tracheophyta</taxon>
        <taxon>Spermatophyta</taxon>
        <taxon>Magnoliopsida</taxon>
        <taxon>Liliopsida</taxon>
        <taxon>Poales</taxon>
        <taxon>Poaceae</taxon>
        <taxon>PACMAD clade</taxon>
        <taxon>Arundinoideae</taxon>
        <taxon>Arundineae</taxon>
        <taxon>Arundo</taxon>
    </lineage>
</organism>
<reference evidence="1" key="1">
    <citation type="submission" date="2014-09" db="EMBL/GenBank/DDBJ databases">
        <authorList>
            <person name="Magalhaes I.L.F."/>
            <person name="Oliveira U."/>
            <person name="Santos F.R."/>
            <person name="Vidigal T.H.D.A."/>
            <person name="Brescovit A.D."/>
            <person name="Santos A.J."/>
        </authorList>
    </citation>
    <scope>NUCLEOTIDE SEQUENCE</scope>
    <source>
        <tissue evidence="1">Shoot tissue taken approximately 20 cm above the soil surface</tissue>
    </source>
</reference>